<reference evidence="1" key="1">
    <citation type="journal article" date="2020" name="Ecol. Evol.">
        <title>Genome structure and content of the rice root-knot nematode (Meloidogyne graminicola).</title>
        <authorList>
            <person name="Phan N.T."/>
            <person name="Danchin E.G.J."/>
            <person name="Klopp C."/>
            <person name="Perfus-Barbeoch L."/>
            <person name="Kozlowski D.K."/>
            <person name="Koutsovoulos G.D."/>
            <person name="Lopez-Roques C."/>
            <person name="Bouchez O."/>
            <person name="Zahm M."/>
            <person name="Besnard G."/>
            <person name="Bellafiore S."/>
        </authorList>
    </citation>
    <scope>NUCLEOTIDE SEQUENCE</scope>
    <source>
        <strain evidence="1">VN-18</strain>
    </source>
</reference>
<accession>A0A8T0A346</accession>
<dbReference type="Proteomes" id="UP000605970">
    <property type="component" value="Unassembled WGS sequence"/>
</dbReference>
<dbReference type="Gene3D" id="3.40.140.10">
    <property type="entry name" value="Cytidine Deaminase, domain 2"/>
    <property type="match status" value="1"/>
</dbReference>
<dbReference type="OrthoDB" id="10265695at2759"/>
<name>A0A8T0A346_9BILA</name>
<organism evidence="1 2">
    <name type="scientific">Meloidogyne graminicola</name>
    <dbReference type="NCBI Taxonomy" id="189291"/>
    <lineage>
        <taxon>Eukaryota</taxon>
        <taxon>Metazoa</taxon>
        <taxon>Ecdysozoa</taxon>
        <taxon>Nematoda</taxon>
        <taxon>Chromadorea</taxon>
        <taxon>Rhabditida</taxon>
        <taxon>Tylenchina</taxon>
        <taxon>Tylenchomorpha</taxon>
        <taxon>Tylenchoidea</taxon>
        <taxon>Meloidogynidae</taxon>
        <taxon>Meloidogyninae</taxon>
        <taxon>Meloidogyne</taxon>
    </lineage>
</organism>
<proteinExistence type="predicted"/>
<evidence type="ECO:0000313" key="1">
    <source>
        <dbReference type="EMBL" id="KAF7639736.1"/>
    </source>
</evidence>
<keyword evidence="2" id="KW-1185">Reference proteome</keyword>
<sequence>MMNIDYEMVGFYQAYPFGACFNIDMFISLVDYQISQQNGVVLIYDPIRTRQGTLTIKAYRLSRKALELANVGDWSPEV</sequence>
<dbReference type="EMBL" id="JABEBT010000003">
    <property type="protein sequence ID" value="KAF7639736.1"/>
    <property type="molecule type" value="Genomic_DNA"/>
</dbReference>
<gene>
    <name evidence="1" type="ORF">Mgra_00000657</name>
</gene>
<evidence type="ECO:0000313" key="2">
    <source>
        <dbReference type="Proteomes" id="UP000605970"/>
    </source>
</evidence>
<comment type="caution">
    <text evidence="1">The sequence shown here is derived from an EMBL/GenBank/DDBJ whole genome shotgun (WGS) entry which is preliminary data.</text>
</comment>
<dbReference type="AlphaFoldDB" id="A0A8T0A346"/>
<protein>
    <submittedName>
        <fullName evidence="1">JAB_MPN domain-containing protein</fullName>
    </submittedName>
</protein>